<reference evidence="3 4" key="2">
    <citation type="submission" date="2018-11" db="EMBL/GenBank/DDBJ databases">
        <authorList>
            <consortium name="Pathogen Informatics"/>
        </authorList>
    </citation>
    <scope>NUCLEOTIDE SEQUENCE [LARGE SCALE GENOMIC DNA]</scope>
</reference>
<dbReference type="CDD" id="cd02947">
    <property type="entry name" value="TRX_family"/>
    <property type="match status" value="1"/>
</dbReference>
<dbReference type="OrthoDB" id="409136at2759"/>
<accession>A0A183D9Q8</accession>
<dbReference type="Gene3D" id="3.40.30.10">
    <property type="entry name" value="Glutaredoxin"/>
    <property type="match status" value="1"/>
</dbReference>
<keyword evidence="4" id="KW-1185">Reference proteome</keyword>
<dbReference type="SUPFAM" id="SSF52833">
    <property type="entry name" value="Thioredoxin-like"/>
    <property type="match status" value="1"/>
</dbReference>
<dbReference type="PROSITE" id="PS00194">
    <property type="entry name" value="THIOREDOXIN_1"/>
    <property type="match status" value="1"/>
</dbReference>
<dbReference type="AlphaFoldDB" id="A0A183D9Q8"/>
<organism evidence="5">
    <name type="scientific">Gongylonema pulchrum</name>
    <dbReference type="NCBI Taxonomy" id="637853"/>
    <lineage>
        <taxon>Eukaryota</taxon>
        <taxon>Metazoa</taxon>
        <taxon>Ecdysozoa</taxon>
        <taxon>Nematoda</taxon>
        <taxon>Chromadorea</taxon>
        <taxon>Rhabditida</taxon>
        <taxon>Spirurina</taxon>
        <taxon>Spiruromorpha</taxon>
        <taxon>Spiruroidea</taxon>
        <taxon>Gongylonematidae</taxon>
        <taxon>Gongylonema</taxon>
    </lineage>
</organism>
<feature type="domain" description="Thioredoxin" evidence="2">
    <location>
        <begin position="1"/>
        <end position="107"/>
    </location>
</feature>
<reference evidence="5" key="1">
    <citation type="submission" date="2016-06" db="UniProtKB">
        <authorList>
            <consortium name="WormBaseParasite"/>
        </authorList>
    </citation>
    <scope>IDENTIFICATION</scope>
</reference>
<dbReference type="InterPro" id="IPR036249">
    <property type="entry name" value="Thioredoxin-like_sf"/>
</dbReference>
<evidence type="ECO:0000259" key="2">
    <source>
        <dbReference type="PROSITE" id="PS51352"/>
    </source>
</evidence>
<evidence type="ECO:0000313" key="4">
    <source>
        <dbReference type="Proteomes" id="UP000271098"/>
    </source>
</evidence>
<evidence type="ECO:0000256" key="1">
    <source>
        <dbReference type="ARBA" id="ARBA00023157"/>
    </source>
</evidence>
<dbReference type="PRINTS" id="PR00421">
    <property type="entry name" value="THIOREDOXIN"/>
</dbReference>
<name>A0A183D9Q8_9BILA</name>
<dbReference type="InterPro" id="IPR017937">
    <property type="entry name" value="Thioredoxin_CS"/>
</dbReference>
<dbReference type="Proteomes" id="UP000271098">
    <property type="component" value="Unassembled WGS sequence"/>
</dbReference>
<dbReference type="Gene3D" id="3.10.620.30">
    <property type="match status" value="1"/>
</dbReference>
<protein>
    <submittedName>
        <fullName evidence="5">Thioredoxin domain-containing protein</fullName>
    </submittedName>
</protein>
<gene>
    <name evidence="3" type="ORF">GPUH_LOCUS5450</name>
</gene>
<evidence type="ECO:0000313" key="3">
    <source>
        <dbReference type="EMBL" id="VDK50846.1"/>
    </source>
</evidence>
<keyword evidence="1" id="KW-1015">Disulfide bond</keyword>
<dbReference type="InterPro" id="IPR013766">
    <property type="entry name" value="Thioredoxin_domain"/>
</dbReference>
<dbReference type="PANTHER" id="PTHR46115">
    <property type="entry name" value="THIOREDOXIN-LIKE PROTEIN 1"/>
    <property type="match status" value="1"/>
</dbReference>
<dbReference type="InterPro" id="IPR038765">
    <property type="entry name" value="Papain-like_cys_pep_sf"/>
</dbReference>
<sequence length="234" mass="27087">MVVRELPDDSAFGQFLADAGTRLMVVDFYAEWCGPCRMIAPHVHNLSEKYQQVVFIKVNVEICRQTSAQFQIRAMPTFVLLSNGQELDRLLGANVEMLEAKIVQQLNQFTVITPHENAFLQQFVSYAEKMALYEDDVAQTLARSLLPYDKLPVANDVNEKTNEFELAKWLLNWFKTEFFKWVDALKCESCKQDMDKCEGCSFEVSFRQMPLTAQNNARNRTARILIWHFIQKAN</sequence>
<dbReference type="WBParaSite" id="GPUH_0000545601-mRNA-1">
    <property type="protein sequence ID" value="GPUH_0000545601-mRNA-1"/>
    <property type="gene ID" value="GPUH_0000545601"/>
</dbReference>
<dbReference type="EMBL" id="UYRT01011612">
    <property type="protein sequence ID" value="VDK50846.1"/>
    <property type="molecule type" value="Genomic_DNA"/>
</dbReference>
<proteinExistence type="predicted"/>
<dbReference type="SUPFAM" id="SSF54001">
    <property type="entry name" value="Cysteine proteinases"/>
    <property type="match status" value="1"/>
</dbReference>
<evidence type="ECO:0000313" key="5">
    <source>
        <dbReference type="WBParaSite" id="GPUH_0000545601-mRNA-1"/>
    </source>
</evidence>
<dbReference type="PROSITE" id="PS51352">
    <property type="entry name" value="THIOREDOXIN_2"/>
    <property type="match status" value="1"/>
</dbReference>
<dbReference type="Pfam" id="PF00085">
    <property type="entry name" value="Thioredoxin"/>
    <property type="match status" value="1"/>
</dbReference>